<evidence type="ECO:0000256" key="1">
    <source>
        <dbReference type="ARBA" id="ARBA00009391"/>
    </source>
</evidence>
<evidence type="ECO:0000313" key="8">
    <source>
        <dbReference type="EMBL" id="KAK9664402.1"/>
    </source>
</evidence>
<reference evidence="8" key="1">
    <citation type="submission" date="2024-03" db="EMBL/GenBank/DDBJ databases">
        <title>WGS assembly of Saponaria officinalis var. Norfolk2.</title>
        <authorList>
            <person name="Jenkins J."/>
            <person name="Shu S."/>
            <person name="Grimwood J."/>
            <person name="Barry K."/>
            <person name="Goodstein D."/>
            <person name="Schmutz J."/>
            <person name="Leebens-Mack J."/>
            <person name="Osbourn A."/>
        </authorList>
    </citation>
    <scope>NUCLEOTIDE SEQUENCE [LARGE SCALE GENOMIC DNA]</scope>
    <source>
        <strain evidence="8">JIC</strain>
    </source>
</reference>
<evidence type="ECO:0000256" key="5">
    <source>
        <dbReference type="RuleBase" id="RU003422"/>
    </source>
</evidence>
<dbReference type="PANTHER" id="PTHR45900:SF4">
    <property type="entry name" value="DNA REPAIR PROTEIN RECA HOMOLOG 2, MITOCHONDRIAL"/>
    <property type="match status" value="1"/>
</dbReference>
<dbReference type="GO" id="GO:0006310">
    <property type="term" value="P:DNA recombination"/>
    <property type="evidence" value="ECO:0007669"/>
    <property type="project" value="UniProtKB-KW"/>
</dbReference>
<dbReference type="PRINTS" id="PR00142">
    <property type="entry name" value="RECA"/>
</dbReference>
<dbReference type="EMBL" id="JBDFQZ010000014">
    <property type="protein sequence ID" value="KAK9664402.1"/>
    <property type="molecule type" value="Genomic_DNA"/>
</dbReference>
<dbReference type="InterPro" id="IPR049428">
    <property type="entry name" value="RecA-like_N"/>
</dbReference>
<dbReference type="InterPro" id="IPR020587">
    <property type="entry name" value="RecA_monomer-monomer_interface"/>
</dbReference>
<evidence type="ECO:0000256" key="4">
    <source>
        <dbReference type="ARBA" id="ARBA00023172"/>
    </source>
</evidence>
<organism evidence="8 9">
    <name type="scientific">Saponaria officinalis</name>
    <name type="common">Common soapwort</name>
    <name type="synonym">Lychnis saponaria</name>
    <dbReference type="NCBI Taxonomy" id="3572"/>
    <lineage>
        <taxon>Eukaryota</taxon>
        <taxon>Viridiplantae</taxon>
        <taxon>Streptophyta</taxon>
        <taxon>Embryophyta</taxon>
        <taxon>Tracheophyta</taxon>
        <taxon>Spermatophyta</taxon>
        <taxon>Magnoliopsida</taxon>
        <taxon>eudicotyledons</taxon>
        <taxon>Gunneridae</taxon>
        <taxon>Pentapetalae</taxon>
        <taxon>Caryophyllales</taxon>
        <taxon>Caryophyllaceae</taxon>
        <taxon>Caryophylleae</taxon>
        <taxon>Saponaria</taxon>
    </lineage>
</organism>
<keyword evidence="4" id="KW-0233">DNA recombination</keyword>
<comment type="similarity">
    <text evidence="1 5">Belongs to the RecA family.</text>
</comment>
<feature type="domain" description="RecA family profile 1" evidence="6">
    <location>
        <begin position="103"/>
        <end position="262"/>
    </location>
</feature>
<dbReference type="InterPro" id="IPR027417">
    <property type="entry name" value="P-loop_NTPase"/>
</dbReference>
<dbReference type="PROSITE" id="PS50162">
    <property type="entry name" value="RECA_2"/>
    <property type="match status" value="1"/>
</dbReference>
<dbReference type="GO" id="GO:0140664">
    <property type="term" value="F:ATP-dependent DNA damage sensor activity"/>
    <property type="evidence" value="ECO:0007669"/>
    <property type="project" value="InterPro"/>
</dbReference>
<evidence type="ECO:0000259" key="7">
    <source>
        <dbReference type="PROSITE" id="PS50163"/>
    </source>
</evidence>
<evidence type="ECO:0000256" key="3">
    <source>
        <dbReference type="ARBA" id="ARBA00022840"/>
    </source>
</evidence>
<feature type="domain" description="RecA family profile 2" evidence="7">
    <location>
        <begin position="272"/>
        <end position="343"/>
    </location>
</feature>
<accession>A0AAW1GS89</accession>
<keyword evidence="3 5" id="KW-0067">ATP-binding</keyword>
<dbReference type="Proteomes" id="UP001443914">
    <property type="component" value="Unassembled WGS sequence"/>
</dbReference>
<evidence type="ECO:0000313" key="9">
    <source>
        <dbReference type="Proteomes" id="UP001443914"/>
    </source>
</evidence>
<dbReference type="PROSITE" id="PS50163">
    <property type="entry name" value="RECA_3"/>
    <property type="match status" value="1"/>
</dbReference>
<dbReference type="GO" id="GO:0006281">
    <property type="term" value="P:DNA repair"/>
    <property type="evidence" value="ECO:0007669"/>
    <property type="project" value="InterPro"/>
</dbReference>
<name>A0AAW1GS89_SAPOF</name>
<dbReference type="Pfam" id="PF00154">
    <property type="entry name" value="RecA_N"/>
    <property type="match status" value="1"/>
</dbReference>
<proteinExistence type="inferred from homology"/>
<keyword evidence="2 5" id="KW-0547">Nucleotide-binding</keyword>
<dbReference type="GO" id="GO:0005524">
    <property type="term" value="F:ATP binding"/>
    <property type="evidence" value="ECO:0007669"/>
    <property type="project" value="UniProtKB-KW"/>
</dbReference>
<dbReference type="GO" id="GO:0003697">
    <property type="term" value="F:single-stranded DNA binding"/>
    <property type="evidence" value="ECO:0007669"/>
    <property type="project" value="InterPro"/>
</dbReference>
<protein>
    <submittedName>
        <fullName evidence="8">Uncharacterized protein</fullName>
    </submittedName>
</protein>
<sequence>MNFFKNLQLIHTFRPNYPINGTSLLSSFSLLTRKKESFSNQGRKQSSCISTIVDSSDFECDTLVDDRQVKKNDNQLHVALTQLASEFGKECKLSLSNFFTPRCAFVISTGSLKLDLVLGLGGLPKGRMVEIYGKEASGKTTLALHIIKEAQKLGGYCAYLDSENAMDPMLAEAMGVNTENLLLSYPDSAENMLNVVDTLTQSGSLDVIVVDSVAALVPQCELDGDIGTCRGGVLSTIMTKALRRIHHSLCRSKTLIIFLNQIRYNANSNQNLGQKGEVTCGGNALGFYAAVRLRTSRVGLLKTNDKPTGVGICVQVVKNKLAPAMKSAELAIKFGKGLCIEPEILEIALEQGIIVQEGTSYFIEGEVLSSKPAAERYLAENQEVADKLVTHLRSQLFDR</sequence>
<dbReference type="InterPro" id="IPR020588">
    <property type="entry name" value="RecA_ATP-bd"/>
</dbReference>
<keyword evidence="9" id="KW-1185">Reference proteome</keyword>
<evidence type="ECO:0000256" key="2">
    <source>
        <dbReference type="ARBA" id="ARBA00022741"/>
    </source>
</evidence>
<dbReference type="InterPro" id="IPR013765">
    <property type="entry name" value="DNA_recomb/repair_RecA"/>
</dbReference>
<comment type="caution">
    <text evidence="8">The sequence shown here is derived from an EMBL/GenBank/DDBJ whole genome shotgun (WGS) entry which is preliminary data.</text>
</comment>
<dbReference type="PANTHER" id="PTHR45900">
    <property type="entry name" value="RECA"/>
    <property type="match status" value="1"/>
</dbReference>
<dbReference type="Gene3D" id="3.40.50.300">
    <property type="entry name" value="P-loop containing nucleotide triphosphate hydrolases"/>
    <property type="match status" value="1"/>
</dbReference>
<dbReference type="AlphaFoldDB" id="A0AAW1GS89"/>
<gene>
    <name evidence="8" type="ORF">RND81_14G039100</name>
</gene>
<dbReference type="SUPFAM" id="SSF52540">
    <property type="entry name" value="P-loop containing nucleoside triphosphate hydrolases"/>
    <property type="match status" value="1"/>
</dbReference>
<evidence type="ECO:0000259" key="6">
    <source>
        <dbReference type="PROSITE" id="PS50162"/>
    </source>
</evidence>